<dbReference type="RefSeq" id="XP_016269120.1">
    <property type="nucleotide sequence ID" value="XM_016402067.1"/>
</dbReference>
<dbReference type="AlphaFoldDB" id="A0A0D2ELZ5"/>
<reference evidence="1 2" key="1">
    <citation type="submission" date="2015-01" db="EMBL/GenBank/DDBJ databases">
        <title>The Genome Sequence of Exophiala oligosperma CBS72588.</title>
        <authorList>
            <consortium name="The Broad Institute Genomics Platform"/>
            <person name="Cuomo C."/>
            <person name="de Hoog S."/>
            <person name="Gorbushina A."/>
            <person name="Stielow B."/>
            <person name="Teixiera M."/>
            <person name="Abouelleil A."/>
            <person name="Chapman S.B."/>
            <person name="Priest M."/>
            <person name="Young S.K."/>
            <person name="Wortman J."/>
            <person name="Nusbaum C."/>
            <person name="Birren B."/>
        </authorList>
    </citation>
    <scope>NUCLEOTIDE SEQUENCE [LARGE SCALE GENOMIC DNA]</scope>
    <source>
        <strain evidence="1 2">CBS 72588</strain>
    </source>
</reference>
<name>A0A0D2ELZ5_9EURO</name>
<dbReference type="Proteomes" id="UP000053342">
    <property type="component" value="Unassembled WGS sequence"/>
</dbReference>
<dbReference type="EMBL" id="KN847332">
    <property type="protein sequence ID" value="KIW48904.1"/>
    <property type="molecule type" value="Genomic_DNA"/>
</dbReference>
<keyword evidence="2" id="KW-1185">Reference proteome</keyword>
<dbReference type="GeneID" id="27353537"/>
<proteinExistence type="predicted"/>
<accession>A0A0D2ELZ5</accession>
<evidence type="ECO:0000313" key="2">
    <source>
        <dbReference type="Proteomes" id="UP000053342"/>
    </source>
</evidence>
<organism evidence="1 2">
    <name type="scientific">Exophiala oligosperma</name>
    <dbReference type="NCBI Taxonomy" id="215243"/>
    <lineage>
        <taxon>Eukaryota</taxon>
        <taxon>Fungi</taxon>
        <taxon>Dikarya</taxon>
        <taxon>Ascomycota</taxon>
        <taxon>Pezizomycotina</taxon>
        <taxon>Eurotiomycetes</taxon>
        <taxon>Chaetothyriomycetidae</taxon>
        <taxon>Chaetothyriales</taxon>
        <taxon>Herpotrichiellaceae</taxon>
        <taxon>Exophiala</taxon>
    </lineage>
</organism>
<sequence>MRARVTDVDCFKHLVSVVQVRKLVTWGGRWLRRFGLFLSMVRRGDIPHSSMFFLPHSHFAYCVFRSHALTPTRLPCLSDLGPWQAVMLGSTVSDFIDVLCGSWLAASETILKGTTCCAICLD</sequence>
<protein>
    <submittedName>
        <fullName evidence="1">Uncharacterized protein</fullName>
    </submittedName>
</protein>
<gene>
    <name evidence="1" type="ORF">PV06_01463</name>
</gene>
<dbReference type="VEuPathDB" id="FungiDB:PV06_01463"/>
<dbReference type="HOGENOM" id="CLU_2026755_0_0_1"/>
<evidence type="ECO:0000313" key="1">
    <source>
        <dbReference type="EMBL" id="KIW48904.1"/>
    </source>
</evidence>